<organism evidence="1 2">
    <name type="scientific">Sinosporangium album</name>
    <dbReference type="NCBI Taxonomy" id="504805"/>
    <lineage>
        <taxon>Bacteria</taxon>
        <taxon>Bacillati</taxon>
        <taxon>Actinomycetota</taxon>
        <taxon>Actinomycetes</taxon>
        <taxon>Streptosporangiales</taxon>
        <taxon>Streptosporangiaceae</taxon>
        <taxon>Sinosporangium</taxon>
    </lineage>
</organism>
<evidence type="ECO:0000313" key="1">
    <source>
        <dbReference type="EMBL" id="SDG00124.1"/>
    </source>
</evidence>
<name>A0A1G7QNR4_9ACTN</name>
<accession>A0A1G7QNR4</accession>
<keyword evidence="2" id="KW-1185">Reference proteome</keyword>
<reference evidence="1 2" key="1">
    <citation type="submission" date="2016-10" db="EMBL/GenBank/DDBJ databases">
        <authorList>
            <person name="de Groot N.N."/>
        </authorList>
    </citation>
    <scope>NUCLEOTIDE SEQUENCE [LARGE SCALE GENOMIC DNA]</scope>
    <source>
        <strain evidence="1 2">CPCC 201354</strain>
    </source>
</reference>
<gene>
    <name evidence="1" type="ORF">SAMN05421505_10161</name>
</gene>
<protein>
    <submittedName>
        <fullName evidence="1">Uncharacterized protein</fullName>
    </submittedName>
</protein>
<evidence type="ECO:0000313" key="2">
    <source>
        <dbReference type="Proteomes" id="UP000198923"/>
    </source>
</evidence>
<proteinExistence type="predicted"/>
<dbReference type="RefSeq" id="WP_093167019.1">
    <property type="nucleotide sequence ID" value="NZ_FNCN01000001.1"/>
</dbReference>
<dbReference type="AlphaFoldDB" id="A0A1G7QNR4"/>
<dbReference type="EMBL" id="FNCN01000001">
    <property type="protein sequence ID" value="SDG00124.1"/>
    <property type="molecule type" value="Genomic_DNA"/>
</dbReference>
<sequence length="74" mass="8066">MSDKGGVRGIDASGEAAPVPKEKLPVLRMIDSLRSTRDGRVLLDGKQLPPGRYLLVTDDGTIVLRVGERENRSH</sequence>
<dbReference type="Proteomes" id="UP000198923">
    <property type="component" value="Unassembled WGS sequence"/>
</dbReference>